<dbReference type="KEGG" id="din:Selin_1800"/>
<protein>
    <submittedName>
        <fullName evidence="2">Multidrug resistance protein</fullName>
    </submittedName>
</protein>
<evidence type="ECO:0000313" key="3">
    <source>
        <dbReference type="Proteomes" id="UP000002572"/>
    </source>
</evidence>
<name>E6W1A7_DESIS</name>
<dbReference type="InParanoid" id="E6W1A7"/>
<accession>E6W1A7</accession>
<dbReference type="Proteomes" id="UP000002572">
    <property type="component" value="Chromosome"/>
</dbReference>
<proteinExistence type="predicted"/>
<dbReference type="AlphaFoldDB" id="E6W1A7"/>
<keyword evidence="3" id="KW-1185">Reference proteome</keyword>
<evidence type="ECO:0000313" key="2">
    <source>
        <dbReference type="EMBL" id="ADU66527.1"/>
    </source>
</evidence>
<dbReference type="EMBL" id="CP002432">
    <property type="protein sequence ID" value="ADU66527.1"/>
    <property type="molecule type" value="Genomic_DNA"/>
</dbReference>
<keyword evidence="1" id="KW-0472">Membrane</keyword>
<evidence type="ECO:0000256" key="1">
    <source>
        <dbReference type="SAM" id="Phobius"/>
    </source>
</evidence>
<reference evidence="2 3" key="1">
    <citation type="submission" date="2010-12" db="EMBL/GenBank/DDBJ databases">
        <title>Complete sequence of Desulfurispirillum indicum S5.</title>
        <authorList>
            <consortium name="US DOE Joint Genome Institute"/>
            <person name="Lucas S."/>
            <person name="Copeland A."/>
            <person name="Lapidus A."/>
            <person name="Cheng J.-F."/>
            <person name="Goodwin L."/>
            <person name="Pitluck S."/>
            <person name="Chertkov O."/>
            <person name="Held B."/>
            <person name="Detter J.C."/>
            <person name="Han C."/>
            <person name="Tapia R."/>
            <person name="Land M."/>
            <person name="Hauser L."/>
            <person name="Kyrpides N."/>
            <person name="Ivanova N."/>
            <person name="Mikhailova N."/>
            <person name="Haggblom M."/>
            <person name="Rauschenbach I."/>
            <person name="Bini E."/>
            <person name="Woyke T."/>
        </authorList>
    </citation>
    <scope>NUCLEOTIDE SEQUENCE [LARGE SCALE GENOMIC DNA]</scope>
    <source>
        <strain evidence="3">ATCC BAA-1389 / DSM 22839 / S5</strain>
    </source>
</reference>
<dbReference type="HOGENOM" id="CLU_3117137_0_0_0"/>
<gene>
    <name evidence="2" type="ordered locus">Selin_1800</name>
</gene>
<feature type="transmembrane region" description="Helical" evidence="1">
    <location>
        <begin position="6"/>
        <end position="24"/>
    </location>
</feature>
<keyword evidence="1" id="KW-1133">Transmembrane helix</keyword>
<sequence length="50" mass="5683">MPLAESLLVTITGAMVVWTLNAMISHRRMRSWLRAALIADFILLLRVTTE</sequence>
<keyword evidence="1" id="KW-0812">Transmembrane</keyword>
<organism evidence="2 3">
    <name type="scientific">Desulfurispirillum indicum (strain ATCC BAA-1389 / DSM 22839 / S5)</name>
    <dbReference type="NCBI Taxonomy" id="653733"/>
    <lineage>
        <taxon>Bacteria</taxon>
        <taxon>Pseudomonadati</taxon>
        <taxon>Chrysiogenota</taxon>
        <taxon>Chrysiogenia</taxon>
        <taxon>Chrysiogenales</taxon>
        <taxon>Chrysiogenaceae</taxon>
        <taxon>Desulfurispirillum</taxon>
    </lineage>
</organism>
<dbReference type="STRING" id="653733.Selin_1800"/>